<feature type="non-terminal residue" evidence="8">
    <location>
        <position position="945"/>
    </location>
</feature>
<dbReference type="Pfam" id="PF07733">
    <property type="entry name" value="DNA_pol3_alpha"/>
    <property type="match status" value="1"/>
</dbReference>
<dbReference type="InterPro" id="IPR003141">
    <property type="entry name" value="Pol/His_phosphatase_N"/>
</dbReference>
<dbReference type="InterPro" id="IPR004805">
    <property type="entry name" value="DnaE2/DnaE/PolC"/>
</dbReference>
<dbReference type="AlphaFoldDB" id="A0A0S8G3Q6"/>
<dbReference type="NCBIfam" id="TIGR00594">
    <property type="entry name" value="polc"/>
    <property type="match status" value="1"/>
</dbReference>
<organism evidence="8 9">
    <name type="scientific">candidate division TA06 bacterium SM23_40</name>
    <dbReference type="NCBI Taxonomy" id="1703774"/>
    <lineage>
        <taxon>Bacteria</taxon>
        <taxon>Bacteria division TA06</taxon>
    </lineage>
</organism>
<evidence type="ECO:0000256" key="1">
    <source>
        <dbReference type="ARBA" id="ARBA00012417"/>
    </source>
</evidence>
<dbReference type="GO" id="GO:0003887">
    <property type="term" value="F:DNA-directed DNA polymerase activity"/>
    <property type="evidence" value="ECO:0007669"/>
    <property type="project" value="UniProtKB-KW"/>
</dbReference>
<keyword evidence="5" id="KW-0239">DNA-directed DNA polymerase</keyword>
<dbReference type="InterPro" id="IPR040982">
    <property type="entry name" value="DNA_pol3_finger"/>
</dbReference>
<sequence>MSRFVHLHVHSYYSMMRGTAPIEDVCRVARARGMDTLALTDTNGLYGLIIFLQVAKEFGIHPIIGAELVTGDERAVVLARSRRGYETLCRLISQRHCDEKFSLARALVHDREGIVVLSDSVGLLRQLASPLLRSAGHLWRPTGTGHPPRGRGHGVCRAGGGDASTYVSLSAATSAAEVAPLYAELRPGGTTDEVVCLARELGIPPVATNAVHFLDPEEFVIHRLVRAIDCNTKLSRLPPRELAPRSAWLKPPHEMAKAFVYCPEALKNATRIAAACVVDWEFREFAFPDFAGPGKDRALQTLRARSYEGARRRYGIPEEKELPRELVERLEHELAIIGEKGFASYFLIVEDIVSRFPRTCGRGSAAASIVSYSLGITHVDPIEYHLFFERFLNPGRKDAPDIDVDFPWDERDDVLDYVFRRYGTDRAAMVANHVCLRARAAVREIAKVYGLPEGEIRNVTGRLRQLWGRHRLPGLIQHHPLFKDIDLSPPWPEIINLALAIDGFPRHLSVHCGGMIIVPDAISRHVPMEPAPKGVNIIQWEKDQAEDSGLVKIDLLGNRSLAVIRDVLAAVKANYGIEIDYRTWDPLHDPATQQLIARGDTIGVFYVESPAMRQLQEKTGTGDFEHLVIHSSIIRPAANTYIREYVRRLHGGAYTSLHPILDELLRETYGIMCYQEDVTKVAMAMAGFDAVDGDGLRKALSRKRAQKQLRDYRDQFYGGAGARGVAREVIDRVWEMILSFSGYSFCKPHSASYALVSFKSAYLRAHYPAEFMAAVISNQGGYYATFAYVSEAKRMGLAVLPPDINLSEEPYTGVDREVRVGLMQLKGLSSAGLEAILEERRRGGPYRSFAEFLDRVDVDPSDVKVLIKAGCFDSIARGRTRPQLMWQLYAVMGERRLGKHLDDPLPEVPDYDEGMLLRHEVEVLGFLVSRHPLTLFEDELRDISY</sequence>
<evidence type="ECO:0000256" key="6">
    <source>
        <dbReference type="ARBA" id="ARBA00049244"/>
    </source>
</evidence>
<dbReference type="InterPro" id="IPR004013">
    <property type="entry name" value="PHP_dom"/>
</dbReference>
<accession>A0A0S8G3Q6</accession>
<evidence type="ECO:0000256" key="5">
    <source>
        <dbReference type="ARBA" id="ARBA00022932"/>
    </source>
</evidence>
<keyword evidence="2" id="KW-0808">Transferase</keyword>
<dbReference type="Proteomes" id="UP000051717">
    <property type="component" value="Unassembled WGS sequence"/>
</dbReference>
<dbReference type="SUPFAM" id="SSF89550">
    <property type="entry name" value="PHP domain-like"/>
    <property type="match status" value="1"/>
</dbReference>
<dbReference type="InterPro" id="IPR016195">
    <property type="entry name" value="Pol/histidinol_Pase-like"/>
</dbReference>
<dbReference type="Pfam" id="PF02811">
    <property type="entry name" value="PHP"/>
    <property type="match status" value="1"/>
</dbReference>
<dbReference type="SMART" id="SM00481">
    <property type="entry name" value="POLIIIAc"/>
    <property type="match status" value="1"/>
</dbReference>
<protein>
    <recommendedName>
        <fullName evidence="1">DNA-directed DNA polymerase</fullName>
        <ecNumber evidence="1">2.7.7.7</ecNumber>
    </recommendedName>
</protein>
<dbReference type="GO" id="GO:0008408">
    <property type="term" value="F:3'-5' exonuclease activity"/>
    <property type="evidence" value="ECO:0007669"/>
    <property type="project" value="InterPro"/>
</dbReference>
<evidence type="ECO:0000256" key="4">
    <source>
        <dbReference type="ARBA" id="ARBA00022705"/>
    </source>
</evidence>
<comment type="caution">
    <text evidence="8">The sequence shown here is derived from an EMBL/GenBank/DDBJ whole genome shotgun (WGS) entry which is preliminary data.</text>
</comment>
<reference evidence="8 9" key="1">
    <citation type="journal article" date="2015" name="Microbiome">
        <title>Genomic resolution of linkages in carbon, nitrogen, and sulfur cycling among widespread estuary sediment bacteria.</title>
        <authorList>
            <person name="Baker B.J."/>
            <person name="Lazar C.S."/>
            <person name="Teske A.P."/>
            <person name="Dick G.J."/>
        </authorList>
    </citation>
    <scope>NUCLEOTIDE SEQUENCE [LARGE SCALE GENOMIC DNA]</scope>
    <source>
        <strain evidence="8">SM23_40</strain>
    </source>
</reference>
<dbReference type="PATRIC" id="fig|1703774.3.peg.1109"/>
<evidence type="ECO:0000313" key="9">
    <source>
        <dbReference type="Proteomes" id="UP000051717"/>
    </source>
</evidence>
<evidence type="ECO:0000259" key="7">
    <source>
        <dbReference type="SMART" id="SM00481"/>
    </source>
</evidence>
<dbReference type="EC" id="2.7.7.7" evidence="1"/>
<evidence type="ECO:0000313" key="8">
    <source>
        <dbReference type="EMBL" id="KPK67606.1"/>
    </source>
</evidence>
<dbReference type="InterPro" id="IPR011708">
    <property type="entry name" value="DNA_pol3_alpha_NTPase_dom"/>
</dbReference>
<keyword evidence="4" id="KW-0235">DNA replication</keyword>
<dbReference type="PANTHER" id="PTHR32294">
    <property type="entry name" value="DNA POLYMERASE III SUBUNIT ALPHA"/>
    <property type="match status" value="1"/>
</dbReference>
<dbReference type="InterPro" id="IPR029460">
    <property type="entry name" value="DNAPol_HHH"/>
</dbReference>
<dbReference type="EMBL" id="LJUI01000117">
    <property type="protein sequence ID" value="KPK67606.1"/>
    <property type="molecule type" value="Genomic_DNA"/>
</dbReference>
<dbReference type="Pfam" id="PF17657">
    <property type="entry name" value="DNA_pol3_finger"/>
    <property type="match status" value="1"/>
</dbReference>
<feature type="domain" description="Polymerase/histidinol phosphatase N-terminal" evidence="7">
    <location>
        <begin position="5"/>
        <end position="72"/>
    </location>
</feature>
<dbReference type="Pfam" id="PF14579">
    <property type="entry name" value="HHH_6"/>
    <property type="match status" value="1"/>
</dbReference>
<comment type="catalytic activity">
    <reaction evidence="6">
        <text>DNA(n) + a 2'-deoxyribonucleoside 5'-triphosphate = DNA(n+1) + diphosphate</text>
        <dbReference type="Rhea" id="RHEA:22508"/>
        <dbReference type="Rhea" id="RHEA-COMP:17339"/>
        <dbReference type="Rhea" id="RHEA-COMP:17340"/>
        <dbReference type="ChEBI" id="CHEBI:33019"/>
        <dbReference type="ChEBI" id="CHEBI:61560"/>
        <dbReference type="ChEBI" id="CHEBI:173112"/>
        <dbReference type="EC" id="2.7.7.7"/>
    </reaction>
</comment>
<dbReference type="GO" id="GO:0006260">
    <property type="term" value="P:DNA replication"/>
    <property type="evidence" value="ECO:0007669"/>
    <property type="project" value="UniProtKB-KW"/>
</dbReference>
<gene>
    <name evidence="8" type="ORF">AMJ82_10260</name>
</gene>
<dbReference type="Gene3D" id="1.10.150.870">
    <property type="match status" value="1"/>
</dbReference>
<keyword evidence="3" id="KW-0548">Nucleotidyltransferase</keyword>
<proteinExistence type="predicted"/>
<evidence type="ECO:0000256" key="2">
    <source>
        <dbReference type="ARBA" id="ARBA00022679"/>
    </source>
</evidence>
<evidence type="ECO:0000256" key="3">
    <source>
        <dbReference type="ARBA" id="ARBA00022695"/>
    </source>
</evidence>
<name>A0A0S8G3Q6_UNCT6</name>
<dbReference type="Gene3D" id="3.20.20.140">
    <property type="entry name" value="Metal-dependent hydrolases"/>
    <property type="match status" value="1"/>
</dbReference>